<dbReference type="InterPro" id="IPR036851">
    <property type="entry name" value="Chloroperoxidase-like_sf"/>
</dbReference>
<dbReference type="PROSITE" id="PS51405">
    <property type="entry name" value="HEME_HALOPEROXIDASE"/>
    <property type="match status" value="1"/>
</dbReference>
<evidence type="ECO:0000256" key="8">
    <source>
        <dbReference type="SAM" id="SignalP"/>
    </source>
</evidence>
<evidence type="ECO:0000256" key="7">
    <source>
        <dbReference type="ARBA" id="ARBA00025795"/>
    </source>
</evidence>
<proteinExistence type="inferred from homology"/>
<dbReference type="InterPro" id="IPR000028">
    <property type="entry name" value="Chloroperoxidase"/>
</dbReference>
<evidence type="ECO:0000256" key="2">
    <source>
        <dbReference type="ARBA" id="ARBA00022559"/>
    </source>
</evidence>
<dbReference type="Pfam" id="PF01328">
    <property type="entry name" value="Peroxidase_2"/>
    <property type="match status" value="1"/>
</dbReference>
<dbReference type="EMBL" id="JAZHXI010000001">
    <property type="protein sequence ID" value="KAL2075059.1"/>
    <property type="molecule type" value="Genomic_DNA"/>
</dbReference>
<evidence type="ECO:0000256" key="1">
    <source>
        <dbReference type="ARBA" id="ARBA00001970"/>
    </source>
</evidence>
<dbReference type="SUPFAM" id="SSF47571">
    <property type="entry name" value="Cloroperoxidase"/>
    <property type="match status" value="1"/>
</dbReference>
<dbReference type="Proteomes" id="UP001595075">
    <property type="component" value="Unassembled WGS sequence"/>
</dbReference>
<evidence type="ECO:0000256" key="6">
    <source>
        <dbReference type="ARBA" id="ARBA00023004"/>
    </source>
</evidence>
<keyword evidence="8" id="KW-0732">Signal</keyword>
<keyword evidence="3" id="KW-0349">Heme</keyword>
<name>A0ABR4CYS0_9HELO</name>
<evidence type="ECO:0000256" key="4">
    <source>
        <dbReference type="ARBA" id="ARBA00022723"/>
    </source>
</evidence>
<evidence type="ECO:0000256" key="3">
    <source>
        <dbReference type="ARBA" id="ARBA00022617"/>
    </source>
</evidence>
<dbReference type="PANTHER" id="PTHR33577:SF15">
    <property type="entry name" value="HEME HALOPEROXIDASE FAMILY PROFILE DOMAIN-CONTAINING PROTEIN"/>
    <property type="match status" value="1"/>
</dbReference>
<evidence type="ECO:0000313" key="11">
    <source>
        <dbReference type="Proteomes" id="UP001595075"/>
    </source>
</evidence>
<dbReference type="PANTHER" id="PTHR33577">
    <property type="entry name" value="STERIGMATOCYSTIN BIOSYNTHESIS PEROXIDASE STCC-RELATED"/>
    <property type="match status" value="1"/>
</dbReference>
<keyword evidence="2" id="KW-0575">Peroxidase</keyword>
<organism evidence="10 11">
    <name type="scientific">Oculimacula yallundae</name>
    <dbReference type="NCBI Taxonomy" id="86028"/>
    <lineage>
        <taxon>Eukaryota</taxon>
        <taxon>Fungi</taxon>
        <taxon>Dikarya</taxon>
        <taxon>Ascomycota</taxon>
        <taxon>Pezizomycotina</taxon>
        <taxon>Leotiomycetes</taxon>
        <taxon>Helotiales</taxon>
        <taxon>Ploettnerulaceae</taxon>
        <taxon>Oculimacula</taxon>
    </lineage>
</organism>
<keyword evidence="5" id="KW-0560">Oxidoreductase</keyword>
<accession>A0ABR4CYS0</accession>
<feature type="domain" description="Heme haloperoxidase family profile" evidence="9">
    <location>
        <begin position="92"/>
        <end position="329"/>
    </location>
</feature>
<sequence length="432" mass="46065">MFQAFLVSTLVLSGVHAFPWVSQMPGVDSSLFTERSGSIQECALPGSQASCPVNNNHQGAAPYTSVYPYCGAANGVPGKQSCGILVPAKGDTAHYFTAPGPNDIRGPCPGLNAAANHNFLSHDGITTFTELVDAQQNVYGVGYDLAVLLATLGVGLDGDPITEKLSLGCDATPRTATPGLGPELGLDGHNKFEGDTSLSRNDYFLANGDNFSYNSTLYAAMSAVAQAKSNGKFDRDALALYRYGRYQQSKRDNGNFYFGPKSLLLFGAASFLYELFPSKGNAGVPDQATMNSFFGTYGSSTRYKFNNMEMIPKNWYSRSTPYTIMDVAREIGAQYEEYPVAFGGNVGKGNFVGIGQNGPSFSSNGMLNNATAANIACLLYQFATENQPSSLTSAGTVVLTDYPSSVFKFTTGKLNPVYQNGGFGCPLNFNYA</sequence>
<comment type="similarity">
    <text evidence="7">Belongs to the chloroperoxidase family.</text>
</comment>
<feature type="chain" id="PRO_5046501143" description="Heme haloperoxidase family profile domain-containing protein" evidence="8">
    <location>
        <begin position="18"/>
        <end position="432"/>
    </location>
</feature>
<evidence type="ECO:0000313" key="10">
    <source>
        <dbReference type="EMBL" id="KAL2075059.1"/>
    </source>
</evidence>
<keyword evidence="6" id="KW-0408">Iron</keyword>
<protein>
    <recommendedName>
        <fullName evidence="9">Heme haloperoxidase family profile domain-containing protein</fullName>
    </recommendedName>
</protein>
<reference evidence="10 11" key="1">
    <citation type="journal article" date="2024" name="Commun. Biol.">
        <title>Comparative genomic analysis of thermophilic fungi reveals convergent evolutionary adaptations and gene losses.</title>
        <authorList>
            <person name="Steindorff A.S."/>
            <person name="Aguilar-Pontes M.V."/>
            <person name="Robinson A.J."/>
            <person name="Andreopoulos B."/>
            <person name="LaButti K."/>
            <person name="Kuo A."/>
            <person name="Mondo S."/>
            <person name="Riley R."/>
            <person name="Otillar R."/>
            <person name="Haridas S."/>
            <person name="Lipzen A."/>
            <person name="Grimwood J."/>
            <person name="Schmutz J."/>
            <person name="Clum A."/>
            <person name="Reid I.D."/>
            <person name="Moisan M.C."/>
            <person name="Butler G."/>
            <person name="Nguyen T.T.M."/>
            <person name="Dewar K."/>
            <person name="Conant G."/>
            <person name="Drula E."/>
            <person name="Henrissat B."/>
            <person name="Hansel C."/>
            <person name="Singer S."/>
            <person name="Hutchinson M.I."/>
            <person name="de Vries R.P."/>
            <person name="Natvig D.O."/>
            <person name="Powell A.J."/>
            <person name="Tsang A."/>
            <person name="Grigoriev I.V."/>
        </authorList>
    </citation>
    <scope>NUCLEOTIDE SEQUENCE [LARGE SCALE GENOMIC DNA]</scope>
    <source>
        <strain evidence="10 11">CBS 494.80</strain>
    </source>
</reference>
<comment type="cofactor">
    <cofactor evidence="1">
        <name>heme b</name>
        <dbReference type="ChEBI" id="CHEBI:60344"/>
    </cofactor>
</comment>
<keyword evidence="11" id="KW-1185">Reference proteome</keyword>
<gene>
    <name evidence="10" type="ORF">VTL71DRAFT_1</name>
</gene>
<feature type="signal peptide" evidence="8">
    <location>
        <begin position="1"/>
        <end position="17"/>
    </location>
</feature>
<keyword evidence="4" id="KW-0479">Metal-binding</keyword>
<dbReference type="Gene3D" id="1.10.489.10">
    <property type="entry name" value="Chloroperoxidase-like"/>
    <property type="match status" value="1"/>
</dbReference>
<evidence type="ECO:0000256" key="5">
    <source>
        <dbReference type="ARBA" id="ARBA00023002"/>
    </source>
</evidence>
<comment type="caution">
    <text evidence="10">The sequence shown here is derived from an EMBL/GenBank/DDBJ whole genome shotgun (WGS) entry which is preliminary data.</text>
</comment>
<evidence type="ECO:0000259" key="9">
    <source>
        <dbReference type="PROSITE" id="PS51405"/>
    </source>
</evidence>